<dbReference type="Gene3D" id="2.30.42.10">
    <property type="match status" value="1"/>
</dbReference>
<comment type="similarity">
    <text evidence="3">Belongs to the peptidase M50B family.</text>
</comment>
<dbReference type="PANTHER" id="PTHR42837:SF2">
    <property type="entry name" value="MEMBRANE METALLOPROTEASE ARASP2, CHLOROPLASTIC-RELATED"/>
    <property type="match status" value="1"/>
</dbReference>
<gene>
    <name evidence="15" type="ORF">FOE78_10520</name>
</gene>
<evidence type="ECO:0000256" key="10">
    <source>
        <dbReference type="ARBA" id="ARBA00023136"/>
    </source>
</evidence>
<name>A0A516PYN1_9ACTN</name>
<evidence type="ECO:0000256" key="8">
    <source>
        <dbReference type="ARBA" id="ARBA00022989"/>
    </source>
</evidence>
<organism evidence="15 16">
    <name type="scientific">Microlunatus elymi</name>
    <dbReference type="NCBI Taxonomy" id="2596828"/>
    <lineage>
        <taxon>Bacteria</taxon>
        <taxon>Bacillati</taxon>
        <taxon>Actinomycetota</taxon>
        <taxon>Actinomycetes</taxon>
        <taxon>Propionibacteriales</taxon>
        <taxon>Propionibacteriaceae</taxon>
        <taxon>Microlunatus</taxon>
    </lineage>
</organism>
<evidence type="ECO:0000256" key="2">
    <source>
        <dbReference type="ARBA" id="ARBA00004141"/>
    </source>
</evidence>
<dbReference type="InterPro" id="IPR041489">
    <property type="entry name" value="PDZ_6"/>
</dbReference>
<feature type="domain" description="PDZ" evidence="14">
    <location>
        <begin position="188"/>
        <end position="236"/>
    </location>
</feature>
<evidence type="ECO:0000256" key="4">
    <source>
        <dbReference type="ARBA" id="ARBA00022670"/>
    </source>
</evidence>
<sequence length="438" mass="47276">MHLLIYLGGAVLFFAMIMISVALHEIGHLIPGKLFGVKTTQYMVGFGKTLWSTRRGETEYGVKAVPLGGYCKFVGMYPPDPHSGKMRSTRTGIFQSIADQAREAEWEDIRPEDDGRLFYQKKTWQKLIIMFGGPGMNLILAFLILLGVNLFYGMPKPTLQVAVVNDCVISAARQASTDPAERACKSTDPETPAKKSGMKVGDTIVSFNGTRLADWDQLSALIEGNGDELARITVDRNGRQVALKPVHTVITGVQSADNPSKTVQAGFLGVSPDRVLVKGGPAATAQQMWSMTEQSVHAIIRFPAKIYTTAADLVTGKPRDENGPMSIVGASRIAGEVSSTDLISVSTKAAQMFLLLGSVNLFLALFNFVPLMPLDGGHIAGAIYEAIRRWLARITGRPDPGHADTAKMLPVAYVVGAVIAISGFVLILADLIDPITLF</sequence>
<evidence type="ECO:0000256" key="11">
    <source>
        <dbReference type="SAM" id="MobiDB-lite"/>
    </source>
</evidence>
<proteinExistence type="inferred from homology"/>
<feature type="transmembrane region" description="Helical" evidence="12">
    <location>
        <begin position="411"/>
        <end position="432"/>
    </location>
</feature>
<comment type="subcellular location">
    <subcellularLocation>
        <location evidence="2">Membrane</location>
        <topology evidence="2">Multi-pass membrane protein</topology>
    </subcellularLocation>
</comment>
<evidence type="ECO:0000313" key="16">
    <source>
        <dbReference type="Proteomes" id="UP000319263"/>
    </source>
</evidence>
<feature type="domain" description="Peptidase M50" evidence="13">
    <location>
        <begin position="13"/>
        <end position="389"/>
    </location>
</feature>
<dbReference type="GO" id="GO:0004222">
    <property type="term" value="F:metalloendopeptidase activity"/>
    <property type="evidence" value="ECO:0007669"/>
    <property type="project" value="InterPro"/>
</dbReference>
<dbReference type="InterPro" id="IPR004387">
    <property type="entry name" value="Pept_M50_Zn"/>
</dbReference>
<dbReference type="InterPro" id="IPR008915">
    <property type="entry name" value="Peptidase_M50"/>
</dbReference>
<feature type="transmembrane region" description="Helical" evidence="12">
    <location>
        <begin position="127"/>
        <end position="152"/>
    </location>
</feature>
<dbReference type="SUPFAM" id="SSF50156">
    <property type="entry name" value="PDZ domain-like"/>
    <property type="match status" value="1"/>
</dbReference>
<dbReference type="InterPro" id="IPR036034">
    <property type="entry name" value="PDZ_sf"/>
</dbReference>
<dbReference type="GO" id="GO:0006508">
    <property type="term" value="P:proteolysis"/>
    <property type="evidence" value="ECO:0007669"/>
    <property type="project" value="UniProtKB-KW"/>
</dbReference>
<feature type="transmembrane region" description="Helical" evidence="12">
    <location>
        <begin position="352"/>
        <end position="369"/>
    </location>
</feature>
<evidence type="ECO:0000259" key="14">
    <source>
        <dbReference type="Pfam" id="PF17820"/>
    </source>
</evidence>
<keyword evidence="10 12" id="KW-0472">Membrane</keyword>
<dbReference type="CDD" id="cd06163">
    <property type="entry name" value="S2P-M50_PDZ_RseP-like"/>
    <property type="match status" value="1"/>
</dbReference>
<keyword evidence="6" id="KW-0378">Hydrolase</keyword>
<dbReference type="OrthoDB" id="9782003at2"/>
<dbReference type="Pfam" id="PF17820">
    <property type="entry name" value="PDZ_6"/>
    <property type="match status" value="1"/>
</dbReference>
<dbReference type="GO" id="GO:0016020">
    <property type="term" value="C:membrane"/>
    <property type="evidence" value="ECO:0007669"/>
    <property type="project" value="UniProtKB-SubCell"/>
</dbReference>
<evidence type="ECO:0000313" key="15">
    <source>
        <dbReference type="EMBL" id="QDP96274.1"/>
    </source>
</evidence>
<dbReference type="RefSeq" id="WP_143986240.1">
    <property type="nucleotide sequence ID" value="NZ_CP041692.1"/>
</dbReference>
<keyword evidence="4" id="KW-0645">Protease</keyword>
<dbReference type="EMBL" id="CP041692">
    <property type="protein sequence ID" value="QDP96274.1"/>
    <property type="molecule type" value="Genomic_DNA"/>
</dbReference>
<dbReference type="PANTHER" id="PTHR42837">
    <property type="entry name" value="REGULATOR OF SIGMA-E PROTEASE RSEP"/>
    <property type="match status" value="1"/>
</dbReference>
<evidence type="ECO:0000256" key="7">
    <source>
        <dbReference type="ARBA" id="ARBA00022833"/>
    </source>
</evidence>
<comment type="cofactor">
    <cofactor evidence="1">
        <name>Zn(2+)</name>
        <dbReference type="ChEBI" id="CHEBI:29105"/>
    </cofactor>
</comment>
<feature type="region of interest" description="Disordered" evidence="11">
    <location>
        <begin position="178"/>
        <end position="197"/>
    </location>
</feature>
<dbReference type="KEGG" id="mik:FOE78_10520"/>
<evidence type="ECO:0000256" key="6">
    <source>
        <dbReference type="ARBA" id="ARBA00022801"/>
    </source>
</evidence>
<evidence type="ECO:0000256" key="12">
    <source>
        <dbReference type="SAM" id="Phobius"/>
    </source>
</evidence>
<keyword evidence="5 12" id="KW-0812">Transmembrane</keyword>
<evidence type="ECO:0000256" key="9">
    <source>
        <dbReference type="ARBA" id="ARBA00023049"/>
    </source>
</evidence>
<dbReference type="Pfam" id="PF02163">
    <property type="entry name" value="Peptidase_M50"/>
    <property type="match status" value="1"/>
</dbReference>
<dbReference type="AlphaFoldDB" id="A0A516PYN1"/>
<dbReference type="Proteomes" id="UP000319263">
    <property type="component" value="Chromosome"/>
</dbReference>
<evidence type="ECO:0000256" key="5">
    <source>
        <dbReference type="ARBA" id="ARBA00022692"/>
    </source>
</evidence>
<evidence type="ECO:0000256" key="3">
    <source>
        <dbReference type="ARBA" id="ARBA00007931"/>
    </source>
</evidence>
<keyword evidence="8 12" id="KW-1133">Transmembrane helix</keyword>
<feature type="compositionally biased region" description="Basic and acidic residues" evidence="11">
    <location>
        <begin position="179"/>
        <end position="193"/>
    </location>
</feature>
<evidence type="ECO:0000256" key="1">
    <source>
        <dbReference type="ARBA" id="ARBA00001947"/>
    </source>
</evidence>
<keyword evidence="9" id="KW-0482">Metalloprotease</keyword>
<keyword evidence="7" id="KW-0862">Zinc</keyword>
<accession>A0A516PYN1</accession>
<protein>
    <submittedName>
        <fullName evidence="15">PDZ domain-containing protein</fullName>
    </submittedName>
</protein>
<reference evidence="15 16" key="1">
    <citation type="submission" date="2019-07" db="EMBL/GenBank/DDBJ databases">
        <title>Microlunatus dokdonensis sp. nov. isolated from the rhizospheric soil of the wild plant Elymus tsukushiensis.</title>
        <authorList>
            <person name="Ghim S.-Y."/>
            <person name="Hwang Y.-J."/>
            <person name="Son J.-S."/>
            <person name="Shin J.-H."/>
        </authorList>
    </citation>
    <scope>NUCLEOTIDE SEQUENCE [LARGE SCALE GENOMIC DNA]</scope>
    <source>
        <strain evidence="15 16">KUDC0627</strain>
    </source>
</reference>
<evidence type="ECO:0000259" key="13">
    <source>
        <dbReference type="Pfam" id="PF02163"/>
    </source>
</evidence>
<keyword evidence="16" id="KW-1185">Reference proteome</keyword>